<reference evidence="1 2" key="1">
    <citation type="submission" date="2017-01" db="EMBL/GenBank/DDBJ databases">
        <authorList>
            <person name="Mah S.A."/>
            <person name="Swanson W.J."/>
            <person name="Moy G.W."/>
            <person name="Vacquier V.D."/>
        </authorList>
    </citation>
    <scope>NUCLEOTIDE SEQUENCE [LARGE SCALE GENOMIC DNA]</scope>
    <source>
        <strain evidence="1 2">GSMNP</strain>
    </source>
</reference>
<sequence length="182" mass="20684">MLKKVRSYVSHKLNGNFSSHDQPTFERISESDRRSQSAYCIGRMINLEEKTNNKNRAPIDTIDSFGRFYSAAHPTFYSTSGLEDVTGIDKNYFNFSMEIRGVIFGHENAFNSINTCSGGNRVSQRSKKLNFSAHLEQGPEIDGLEDQWSALAQKGLTETAITLILNIQLIYQYNRSIRRSKS</sequence>
<protein>
    <submittedName>
        <fullName evidence="1">Uncharacterized protein</fullName>
    </submittedName>
</protein>
<dbReference type="AlphaFoldDB" id="A0A1R1XB38"/>
<dbReference type="Proteomes" id="UP000187283">
    <property type="component" value="Unassembled WGS sequence"/>
</dbReference>
<accession>A0A1R1XB38</accession>
<name>A0A1R1XB38_9FUNG</name>
<comment type="caution">
    <text evidence="1">The sequence shown here is derived from an EMBL/GenBank/DDBJ whole genome shotgun (WGS) entry which is preliminary data.</text>
</comment>
<proteinExistence type="predicted"/>
<gene>
    <name evidence="1" type="ORF">AYI70_g9460</name>
</gene>
<dbReference type="EMBL" id="LSSN01004253">
    <property type="protein sequence ID" value="OMJ11849.1"/>
    <property type="molecule type" value="Genomic_DNA"/>
</dbReference>
<keyword evidence="2" id="KW-1185">Reference proteome</keyword>
<organism evidence="1 2">
    <name type="scientific">Smittium culicis</name>
    <dbReference type="NCBI Taxonomy" id="133412"/>
    <lineage>
        <taxon>Eukaryota</taxon>
        <taxon>Fungi</taxon>
        <taxon>Fungi incertae sedis</taxon>
        <taxon>Zoopagomycota</taxon>
        <taxon>Kickxellomycotina</taxon>
        <taxon>Harpellomycetes</taxon>
        <taxon>Harpellales</taxon>
        <taxon>Legeriomycetaceae</taxon>
        <taxon>Smittium</taxon>
    </lineage>
</organism>
<evidence type="ECO:0000313" key="2">
    <source>
        <dbReference type="Proteomes" id="UP000187283"/>
    </source>
</evidence>
<evidence type="ECO:0000313" key="1">
    <source>
        <dbReference type="EMBL" id="OMJ11849.1"/>
    </source>
</evidence>